<dbReference type="EMBL" id="OBMI01000002">
    <property type="protein sequence ID" value="SOB87154.1"/>
    <property type="molecule type" value="Genomic_DNA"/>
</dbReference>
<reference evidence="2 3" key="1">
    <citation type="submission" date="2017-07" db="EMBL/GenBank/DDBJ databases">
        <authorList>
            <person name="Sun Z.S."/>
            <person name="Albrecht U."/>
            <person name="Echele G."/>
            <person name="Lee C.C."/>
        </authorList>
    </citation>
    <scope>NUCLEOTIDE SEQUENCE [LARGE SCALE GENOMIC DNA]</scope>
    <source>
        <strain evidence="2 3">CGMCC 1.12672</strain>
    </source>
</reference>
<organism evidence="2 3">
    <name type="scientific">Sphingomonas guangdongensis</name>
    <dbReference type="NCBI Taxonomy" id="1141890"/>
    <lineage>
        <taxon>Bacteria</taxon>
        <taxon>Pseudomonadati</taxon>
        <taxon>Pseudomonadota</taxon>
        <taxon>Alphaproteobacteria</taxon>
        <taxon>Sphingomonadales</taxon>
        <taxon>Sphingomonadaceae</taxon>
        <taxon>Sphingomonas</taxon>
    </lineage>
</organism>
<dbReference type="Proteomes" id="UP000219494">
    <property type="component" value="Unassembled WGS sequence"/>
</dbReference>
<evidence type="ECO:0000313" key="2">
    <source>
        <dbReference type="EMBL" id="SOB87154.1"/>
    </source>
</evidence>
<dbReference type="RefSeq" id="WP_218838888.1">
    <property type="nucleotide sequence ID" value="NZ_OBMI01000002.1"/>
</dbReference>
<gene>
    <name evidence="2" type="ORF">SAMN06297144_2276</name>
</gene>
<protein>
    <submittedName>
        <fullName evidence="2">Uncharacterized conserved protein</fullName>
    </submittedName>
</protein>
<dbReference type="InterPro" id="IPR018754">
    <property type="entry name" value="RovC-like_DNA-bd"/>
</dbReference>
<evidence type="ECO:0000313" key="3">
    <source>
        <dbReference type="Proteomes" id="UP000219494"/>
    </source>
</evidence>
<sequence>MTLQHAPNLIRLDIRGDRYDVELTNPDDRRSLCALTILDALTPDRLATLERFWSGLAGKRVAADYRVTRQRRARARLMLRAIDGDAARATYRAIALQLFPQHPTDPGDWVGSAVRETVIRLARDGRELVRSGYLGLMRRPRRARR</sequence>
<dbReference type="AlphaFoldDB" id="A0A285QZX9"/>
<keyword evidence="3" id="KW-1185">Reference proteome</keyword>
<name>A0A285QZX9_9SPHN</name>
<proteinExistence type="predicted"/>
<evidence type="ECO:0000259" key="1">
    <source>
        <dbReference type="Pfam" id="PF10074"/>
    </source>
</evidence>
<accession>A0A285QZX9</accession>
<feature type="domain" description="T6SS Transcription factor RovC-like DNA binding" evidence="1">
    <location>
        <begin position="38"/>
        <end position="138"/>
    </location>
</feature>
<dbReference type="Pfam" id="PF10074">
    <property type="entry name" value="RovC_DNA-bd"/>
    <property type="match status" value="1"/>
</dbReference>